<protein>
    <recommendedName>
        <fullName evidence="5">Gram-positive cocci surface proteins LPxTG domain-containing protein</fullName>
    </recommendedName>
</protein>
<feature type="region of interest" description="Disordered" evidence="1">
    <location>
        <begin position="315"/>
        <end position="375"/>
    </location>
</feature>
<dbReference type="KEGG" id="lvi:G7068_08040"/>
<gene>
    <name evidence="3" type="ORF">G7068_08040</name>
</gene>
<sequence length="416" mass="43232">MKRHFAARNICAALLLALPVILVGGLGSATAAYAADDNYAAGWPTIPAGEGGPHINVTTRHDGEWTWHDRSNPEPIAVKTEYQMRIRVENFTYAPLWSPTMTTDGDPSGGQDLRCDFSPFGGPTGVASWPGGSIPHGGVVYCLATAPGRADAGTIYSDYKMTGEIRPTDGTAPYTKWGADWWWGKVEAKPAIDIEKWSTVDGPSGGDFDEAPGKLVPAGSTTPITLTVTNTGNETLMDPTVTDTTLEGAAMTDLSCDFSALGGPATGTLSGITMKPGDSFTCTGLIPALAAGERHSDMAHISIWSNSKLGEITDEDPWYGVGNDEKPVAPVGPGGGVPGEPVPAKPAPGLPSSEMPSERATLSVPAATATASRSVPQLATTGFDSSDELRLVTLSLGAGTALVASAALVRRRVRRG</sequence>
<dbReference type="RefSeq" id="WP_166290940.1">
    <property type="nucleotide sequence ID" value="NZ_CP049863.1"/>
</dbReference>
<evidence type="ECO:0008006" key="5">
    <source>
        <dbReference type="Google" id="ProtNLM"/>
    </source>
</evidence>
<evidence type="ECO:0000313" key="4">
    <source>
        <dbReference type="Proteomes" id="UP000502677"/>
    </source>
</evidence>
<keyword evidence="4" id="KW-1185">Reference proteome</keyword>
<evidence type="ECO:0000256" key="2">
    <source>
        <dbReference type="SAM" id="SignalP"/>
    </source>
</evidence>
<feature type="compositionally biased region" description="Pro residues" evidence="1">
    <location>
        <begin position="340"/>
        <end position="349"/>
    </location>
</feature>
<dbReference type="AlphaFoldDB" id="A0A6G7XF65"/>
<proteinExistence type="predicted"/>
<dbReference type="EMBL" id="CP049863">
    <property type="protein sequence ID" value="QIK63152.1"/>
    <property type="molecule type" value="Genomic_DNA"/>
</dbReference>
<accession>A0A6G7XF65</accession>
<feature type="signal peptide" evidence="2">
    <location>
        <begin position="1"/>
        <end position="34"/>
    </location>
</feature>
<dbReference type="Proteomes" id="UP000502677">
    <property type="component" value="Chromosome"/>
</dbReference>
<feature type="chain" id="PRO_5026104975" description="Gram-positive cocci surface proteins LPxTG domain-containing protein" evidence="2">
    <location>
        <begin position="35"/>
        <end position="416"/>
    </location>
</feature>
<evidence type="ECO:0000256" key="1">
    <source>
        <dbReference type="SAM" id="MobiDB-lite"/>
    </source>
</evidence>
<name>A0A6G7XF65_9MICO</name>
<evidence type="ECO:0000313" key="3">
    <source>
        <dbReference type="EMBL" id="QIK63152.1"/>
    </source>
</evidence>
<organism evidence="3 4">
    <name type="scientific">Leucobacter viscericola</name>
    <dbReference type="NCBI Taxonomy" id="2714935"/>
    <lineage>
        <taxon>Bacteria</taxon>
        <taxon>Bacillati</taxon>
        <taxon>Actinomycetota</taxon>
        <taxon>Actinomycetes</taxon>
        <taxon>Micrococcales</taxon>
        <taxon>Microbacteriaceae</taxon>
        <taxon>Leucobacter</taxon>
    </lineage>
</organism>
<keyword evidence="2" id="KW-0732">Signal</keyword>
<reference evidence="3 4" key="1">
    <citation type="submission" date="2020-03" db="EMBL/GenBank/DDBJ databases">
        <title>Leucobacter sp. nov., isolated from beetles.</title>
        <authorList>
            <person name="Hyun D.-W."/>
            <person name="Bae J.-W."/>
        </authorList>
    </citation>
    <scope>NUCLEOTIDE SEQUENCE [LARGE SCALE GENOMIC DNA]</scope>
    <source>
        <strain evidence="3 4">HDW9C</strain>
    </source>
</reference>